<sequence length="682" mass="79251">MPEQYKYTNNLIHETSPYLLQHAHNPVNWYAWNNETLELAKKENKLIIISIGYSSCHWCHVMEHESFENEEVAKVMNENFISIKVDREERPDIDQVYMNAVQLMTGRGGWPLNCIALPDGRPIWGGTYFPKENWINALNQLADLFKNTPEKAIEYAEQLTEGIKKSELVFLKKTHTENTVSNLNLAVKTWEETMDFDLGGRKGAIKFPMPNNYEFLLRYAVQAENNKILNYVNTTLTNMAYGGINDQVGGGFARYSTDEKWHIPHFEKMLYDNGQLVSLYSKAFQATKNELYESTVYHTLNFIERELTSNEGAFYSSLDADSNNAKNELEEGAYYVWKKEHLKTILGDDFKLFSDYYNINNYGFWENNNYVLIRKSSNAEIAKKHSISISKLKDKVTTWQKLLLKERGKREKPRLDDKTLTSWNALMLKGYIDAYTVFNEKHFLEIAVKNATFIYTKQLQENGSLNHNYKNGKSTINGYLEDYATVIDAYIALYEITFNELWLNTAKQLTDYTFDHFYDVEKSMFYFTSDEDTNLITRKMEIEDNVIPASNSIMAKNLFKLSHYYSNNYYLKVSKQMLENVKENTQQYGSGYSNWLQLLANYVGNYYEVAISGKNAFDKIVELNQKYIPNKLIAGSTKKSNLPLMEGRYNENETLIYICVDGACQLPVNNTKEALNQLKIKF</sequence>
<dbReference type="InterPro" id="IPR008928">
    <property type="entry name" value="6-hairpin_glycosidase_sf"/>
</dbReference>
<accession>A0A0X8G6I7</accession>
<organism evidence="2 3">
    <name type="scientific">Lutibacter profundi</name>
    <dbReference type="NCBI Taxonomy" id="1622118"/>
    <lineage>
        <taxon>Bacteria</taxon>
        <taxon>Pseudomonadati</taxon>
        <taxon>Bacteroidota</taxon>
        <taxon>Flavobacteriia</taxon>
        <taxon>Flavobacteriales</taxon>
        <taxon>Flavobacteriaceae</taxon>
        <taxon>Lutibacter</taxon>
    </lineage>
</organism>
<dbReference type="InterPro" id="IPR036249">
    <property type="entry name" value="Thioredoxin-like_sf"/>
</dbReference>
<dbReference type="RefSeq" id="WP_068207871.1">
    <property type="nucleotide sequence ID" value="NZ_CP013355.1"/>
</dbReference>
<dbReference type="Pfam" id="PF03190">
    <property type="entry name" value="Thioredox_DsbH"/>
    <property type="match status" value="1"/>
</dbReference>
<evidence type="ECO:0000313" key="2">
    <source>
        <dbReference type="EMBL" id="AMC11008.1"/>
    </source>
</evidence>
<keyword evidence="3" id="KW-1185">Reference proteome</keyword>
<reference evidence="2 3" key="2">
    <citation type="journal article" date="2016" name="Int. J. Syst. Evol. Microbiol.">
        <title>Lutibacter profundi sp. nov., isolated from a deep-sea hydrothermal system on the Arctic Mid-Ocean Ridge and emended description of the genus Lutibacter.</title>
        <authorList>
            <person name="Le Moine Bauer S."/>
            <person name="Roalkvam I."/>
            <person name="Steen I.H."/>
            <person name="Dahle H."/>
        </authorList>
    </citation>
    <scope>NUCLEOTIDE SEQUENCE [LARGE SCALE GENOMIC DNA]</scope>
    <source>
        <strain evidence="2 3">LP1</strain>
    </source>
</reference>
<dbReference type="CDD" id="cd02955">
    <property type="entry name" value="SSP411"/>
    <property type="match status" value="1"/>
</dbReference>
<dbReference type="AlphaFoldDB" id="A0A0X8G6I7"/>
<dbReference type="InterPro" id="IPR024705">
    <property type="entry name" value="Ssp411"/>
</dbReference>
<dbReference type="EMBL" id="CP013355">
    <property type="protein sequence ID" value="AMC11008.1"/>
    <property type="molecule type" value="Genomic_DNA"/>
</dbReference>
<evidence type="ECO:0000313" key="3">
    <source>
        <dbReference type="Proteomes" id="UP000059672"/>
    </source>
</evidence>
<dbReference type="KEGG" id="lut:Lupro_06995"/>
<dbReference type="STRING" id="1622118.Lupro_06995"/>
<feature type="domain" description="Spermatogenesis-associated protein 20-like TRX" evidence="1">
    <location>
        <begin position="8"/>
        <end position="163"/>
    </location>
</feature>
<dbReference type="Proteomes" id="UP000059672">
    <property type="component" value="Chromosome"/>
</dbReference>
<dbReference type="Gene3D" id="3.40.30.10">
    <property type="entry name" value="Glutaredoxin"/>
    <property type="match status" value="1"/>
</dbReference>
<dbReference type="SUPFAM" id="SSF52833">
    <property type="entry name" value="Thioredoxin-like"/>
    <property type="match status" value="1"/>
</dbReference>
<proteinExistence type="predicted"/>
<dbReference type="InterPro" id="IPR004879">
    <property type="entry name" value="Ssp411-like_TRX"/>
</dbReference>
<dbReference type="GO" id="GO:0005975">
    <property type="term" value="P:carbohydrate metabolic process"/>
    <property type="evidence" value="ECO:0007669"/>
    <property type="project" value="InterPro"/>
</dbReference>
<dbReference type="PANTHER" id="PTHR42899:SF1">
    <property type="entry name" value="SPERMATOGENESIS-ASSOCIATED PROTEIN 20"/>
    <property type="match status" value="1"/>
</dbReference>
<dbReference type="SUPFAM" id="SSF48208">
    <property type="entry name" value="Six-hairpin glycosidases"/>
    <property type="match status" value="1"/>
</dbReference>
<protein>
    <submittedName>
        <fullName evidence="2">Thioredoxin</fullName>
    </submittedName>
</protein>
<dbReference type="PIRSF" id="PIRSF006402">
    <property type="entry name" value="UCP006402_thioredoxin"/>
    <property type="match status" value="1"/>
</dbReference>
<reference evidence="3" key="1">
    <citation type="submission" date="2015-12" db="EMBL/GenBank/DDBJ databases">
        <title>Complete genome sequence of Lutibacter profundus strain LP1.</title>
        <authorList>
            <person name="Wissuwa J."/>
            <person name="Le Moine Bauer S."/>
            <person name="Stokke R."/>
            <person name="Dahle H."/>
            <person name="Steen I.H."/>
        </authorList>
    </citation>
    <scope>NUCLEOTIDE SEQUENCE [LARGE SCALE GENOMIC DNA]</scope>
    <source>
        <strain evidence="3">LP1</strain>
    </source>
</reference>
<name>A0A0X8G6I7_9FLAO</name>
<evidence type="ECO:0000259" key="1">
    <source>
        <dbReference type="Pfam" id="PF03190"/>
    </source>
</evidence>
<gene>
    <name evidence="2" type="ORF">Lupro_06995</name>
</gene>
<dbReference type="PANTHER" id="PTHR42899">
    <property type="entry name" value="SPERMATOGENESIS-ASSOCIATED PROTEIN 20"/>
    <property type="match status" value="1"/>
</dbReference>
<dbReference type="PATRIC" id="fig|1622118.3.peg.1446"/>